<gene>
    <name evidence="8" type="ORF">ACFSC3_07095</name>
</gene>
<evidence type="ECO:0000256" key="5">
    <source>
        <dbReference type="ARBA" id="ARBA00023163"/>
    </source>
</evidence>
<accession>A0ABW4NCP8</accession>
<evidence type="ECO:0000256" key="6">
    <source>
        <dbReference type="ARBA" id="ARBA00029628"/>
    </source>
</evidence>
<evidence type="ECO:0000256" key="1">
    <source>
        <dbReference type="ARBA" id="ARBA00005230"/>
    </source>
</evidence>
<comment type="caution">
    <text evidence="8">The sequence shown here is derived from an EMBL/GenBank/DDBJ whole genome shotgun (WGS) entry which is preliminary data.</text>
</comment>
<evidence type="ECO:0000313" key="9">
    <source>
        <dbReference type="Proteomes" id="UP001597283"/>
    </source>
</evidence>
<dbReference type="EMBL" id="JBHUFC010000003">
    <property type="protein sequence ID" value="MFD1787334.1"/>
    <property type="molecule type" value="Genomic_DNA"/>
</dbReference>
<sequence length="98" mass="10871">MAQFDVFRLSDGSLVVDCQSDHLDSYDTRFVVPLIEYHPGMVMMTRLHPRFTIGGEDVVMVTQFATAVQARELRSLVGSLAADRLRIIDAIDVLTGTA</sequence>
<dbReference type="Gene3D" id="2.30.30.110">
    <property type="match status" value="1"/>
</dbReference>
<name>A0ABW4NCP8_9SPHN</name>
<keyword evidence="9" id="KW-1185">Reference proteome</keyword>
<keyword evidence="5" id="KW-0804">Transcription</keyword>
<dbReference type="InterPro" id="IPR011067">
    <property type="entry name" value="Plasmid_toxin/cell-grow_inhib"/>
</dbReference>
<reference evidence="9" key="1">
    <citation type="journal article" date="2019" name="Int. J. Syst. Evol. Microbiol.">
        <title>The Global Catalogue of Microorganisms (GCM) 10K type strain sequencing project: providing services to taxonomists for standard genome sequencing and annotation.</title>
        <authorList>
            <consortium name="The Broad Institute Genomics Platform"/>
            <consortium name="The Broad Institute Genome Sequencing Center for Infectious Disease"/>
            <person name="Wu L."/>
            <person name="Ma J."/>
        </authorList>
    </citation>
    <scope>NUCLEOTIDE SEQUENCE [LARGE SCALE GENOMIC DNA]</scope>
    <source>
        <strain evidence="9">Q85</strain>
    </source>
</reference>
<dbReference type="RefSeq" id="WP_380939724.1">
    <property type="nucleotide sequence ID" value="NZ_JBHUFC010000003.1"/>
</dbReference>
<dbReference type="SUPFAM" id="SSF50118">
    <property type="entry name" value="Cell growth inhibitor/plasmid maintenance toxic component"/>
    <property type="match status" value="1"/>
</dbReference>
<dbReference type="Pfam" id="PF01845">
    <property type="entry name" value="CcdB"/>
    <property type="match status" value="1"/>
</dbReference>
<organism evidence="8 9">
    <name type="scientific">Sphingomonas floccifaciens</name>
    <dbReference type="NCBI Taxonomy" id="1844115"/>
    <lineage>
        <taxon>Bacteria</taxon>
        <taxon>Pseudomonadati</taxon>
        <taxon>Pseudomonadota</taxon>
        <taxon>Alphaproteobacteria</taxon>
        <taxon>Sphingomonadales</taxon>
        <taxon>Sphingomonadaceae</taxon>
        <taxon>Sphingomonas</taxon>
    </lineage>
</organism>
<dbReference type="Proteomes" id="UP001597283">
    <property type="component" value="Unassembled WGS sequence"/>
</dbReference>
<comment type="similarity">
    <text evidence="1">Belongs to the CcdB toxin family.</text>
</comment>
<proteinExistence type="inferred from homology"/>
<evidence type="ECO:0000256" key="2">
    <source>
        <dbReference type="ARBA" id="ARBA00015075"/>
    </source>
</evidence>
<dbReference type="InterPro" id="IPR002712">
    <property type="entry name" value="CcdB"/>
</dbReference>
<protein>
    <recommendedName>
        <fullName evidence="2">Toxin CcdB</fullName>
    </recommendedName>
    <alternativeName>
        <fullName evidence="7">Cytotoxic protein CcdB</fullName>
    </alternativeName>
    <alternativeName>
        <fullName evidence="6">Protein LetD</fullName>
    </alternativeName>
</protein>
<keyword evidence="3" id="KW-0678">Repressor</keyword>
<evidence type="ECO:0000256" key="4">
    <source>
        <dbReference type="ARBA" id="ARBA00023015"/>
    </source>
</evidence>
<keyword evidence="4" id="KW-0805">Transcription regulation</keyword>
<evidence type="ECO:0000313" key="8">
    <source>
        <dbReference type="EMBL" id="MFD1787334.1"/>
    </source>
</evidence>
<evidence type="ECO:0000256" key="3">
    <source>
        <dbReference type="ARBA" id="ARBA00022491"/>
    </source>
</evidence>
<evidence type="ECO:0000256" key="7">
    <source>
        <dbReference type="ARBA" id="ARBA00033135"/>
    </source>
</evidence>